<reference evidence="2 3" key="1">
    <citation type="submission" date="2022-02" db="EMBL/GenBank/DDBJ databases">
        <title>Chromosome-level reference genomes for two strains of Caenorhabditis briggsae: an improved platform for comparative genomics.</title>
        <authorList>
            <person name="Stevens L."/>
            <person name="Andersen E.C."/>
        </authorList>
    </citation>
    <scope>NUCLEOTIDE SEQUENCE [LARGE SCALE GENOMIC DNA]</scope>
    <source>
        <strain evidence="2">QX1410_ONT</strain>
        <tissue evidence="2">Whole-organism</tissue>
    </source>
</reference>
<evidence type="ECO:0000313" key="2">
    <source>
        <dbReference type="EMBL" id="ULT91718.1"/>
    </source>
</evidence>
<dbReference type="AlphaFoldDB" id="A0AAE9A584"/>
<feature type="transmembrane region" description="Helical" evidence="1">
    <location>
        <begin position="48"/>
        <end position="67"/>
    </location>
</feature>
<dbReference type="InterPro" id="IPR019428">
    <property type="entry name" value="7TM_GPCR_serpentine_rcpt_Str"/>
</dbReference>
<dbReference type="PANTHER" id="PTHR46000:SF9">
    <property type="entry name" value="SEVEN TM RECEPTOR"/>
    <property type="match status" value="1"/>
</dbReference>
<protein>
    <submittedName>
        <fullName evidence="2">Uncharacterized protein</fullName>
    </submittedName>
</protein>
<keyword evidence="1" id="KW-0472">Membrane</keyword>
<evidence type="ECO:0000313" key="3">
    <source>
        <dbReference type="Proteomes" id="UP000827892"/>
    </source>
</evidence>
<sequence length="541" mass="60969">MFTILGMTFSTVEILVYPNVHNFNAGFLFFSFEKTLGMVDSWNRNVPITSYTFFHSATMALLSVQFIHRYWAVFDIHKLNYFKGANALIWVVYCSLFGFQYSLGSSYFFNRDNVSDEYFREDMQIRYNANISDLPAMAIVAYDPSDGSTRWRNKMGIGNMCVVVNFLYGVMVFCGWSMHTKMEEKIQNFSEILRKHHKQFFKTLVLQITMPTIILFIPICIIMILPLLNLNISITSGVILCCFTLYPATDSLIVNWDETLNPNLWPEFRAPNSSFREMLIGRDQNAIAAEVCVVDQLLLEIRNDPTFFEKMKDSIDRNHWPYWPFEHMLPTQTGIACESRERMYNWSSPWKGSSVYRTICSLGSKSSFKNSVWKFGAPGSGCGNDKVEDGLCVGSLPEEELKTTPPLIKAASEGSSPEELRTPSPPIEAAMEVANMFKLVWNASGTLKLWIDSLENNTVTTLEQFVPTQTEIGCAPFHKAIPMEGAGLEIQYSTICVLTPTSSFKDAETKTGPAGSECGGCQVEDGLCVQTSGDGELQCLP</sequence>
<dbReference type="PANTHER" id="PTHR46000">
    <property type="entry name" value="SEVEN TM RECEPTOR-RELATED"/>
    <property type="match status" value="1"/>
</dbReference>
<name>A0AAE9A584_CAEBR</name>
<accession>A0AAE9A584</accession>
<dbReference type="EMBL" id="CP090895">
    <property type="protein sequence ID" value="ULT91718.1"/>
    <property type="molecule type" value="Genomic_DNA"/>
</dbReference>
<dbReference type="Proteomes" id="UP000827892">
    <property type="component" value="Chromosome V"/>
</dbReference>
<keyword evidence="1" id="KW-1133">Transmembrane helix</keyword>
<gene>
    <name evidence="2" type="ORF">L3Y34_009397</name>
</gene>
<feature type="transmembrane region" description="Helical" evidence="1">
    <location>
        <begin position="87"/>
        <end position="109"/>
    </location>
</feature>
<proteinExistence type="predicted"/>
<feature type="transmembrane region" description="Helical" evidence="1">
    <location>
        <begin position="200"/>
        <end position="224"/>
    </location>
</feature>
<dbReference type="Pfam" id="PF10326">
    <property type="entry name" value="7TM_GPCR_Str"/>
    <property type="match status" value="1"/>
</dbReference>
<feature type="transmembrane region" description="Helical" evidence="1">
    <location>
        <begin position="157"/>
        <end position="179"/>
    </location>
</feature>
<dbReference type="SUPFAM" id="SSF81321">
    <property type="entry name" value="Family A G protein-coupled receptor-like"/>
    <property type="match status" value="1"/>
</dbReference>
<keyword evidence="1" id="KW-0812">Transmembrane</keyword>
<feature type="transmembrane region" description="Helical" evidence="1">
    <location>
        <begin position="230"/>
        <end position="248"/>
    </location>
</feature>
<organism evidence="2 3">
    <name type="scientific">Caenorhabditis briggsae</name>
    <dbReference type="NCBI Taxonomy" id="6238"/>
    <lineage>
        <taxon>Eukaryota</taxon>
        <taxon>Metazoa</taxon>
        <taxon>Ecdysozoa</taxon>
        <taxon>Nematoda</taxon>
        <taxon>Chromadorea</taxon>
        <taxon>Rhabditida</taxon>
        <taxon>Rhabditina</taxon>
        <taxon>Rhabditomorpha</taxon>
        <taxon>Rhabditoidea</taxon>
        <taxon>Rhabditidae</taxon>
        <taxon>Peloderinae</taxon>
        <taxon>Caenorhabditis</taxon>
    </lineage>
</organism>
<evidence type="ECO:0000256" key="1">
    <source>
        <dbReference type="SAM" id="Phobius"/>
    </source>
</evidence>